<dbReference type="InterPro" id="IPR011050">
    <property type="entry name" value="Pectin_lyase_fold/virulence"/>
</dbReference>
<dbReference type="InterPro" id="IPR006626">
    <property type="entry name" value="PbH1"/>
</dbReference>
<sequence>MIKHSAGTSWLTVVVMVVLLGQGSDAGSLGLRANFRPISPRFPLHLRGGSQEITIPKDHEFLTQALEEFVPTKMEDESIIFHIEDGNHTVGPEAYHELEASFNLSSAVRLYGTRNAMLWGHFDLNGVGGRFDGLKLVEVAVPGEDLELQCLGDNCLCVEEGHWLFSDCEIQCSGTAMRVTNEATATWERCFTGGSDLSKPPPFNLSEFHLEVKALEFLLEQGHRNQTTGYPITPHTSMPRYAVTAWGRAKVNIISSTIQNMSYNGICCLENSTFWIENCSITGCGMSGLYMEAAPNVTLIGCYIADNYACLTVWGGLSEERYALTGPYSSDSDLDLVVEPECSLTAYNNRLCGMIWAGRQRPKYFVEDNNTIEEEIVVSEDDEPLQGLPRIPFMNFEGGENKTLWTVDEPIPMPRWARKDVPGGDGVFMWDPKDQMIADETRKSITELELTDEHYSKIAKAIDSFNVKSKRSKKGSSLPSEFYEIEDPNSPGAQFFREAGSKL</sequence>
<dbReference type="AlphaFoldDB" id="A0A7S0F1U1"/>
<dbReference type="InterPro" id="IPR012334">
    <property type="entry name" value="Pectin_lyas_fold"/>
</dbReference>
<reference evidence="4" key="1">
    <citation type="submission" date="2021-01" db="EMBL/GenBank/DDBJ databases">
        <authorList>
            <person name="Corre E."/>
            <person name="Pelletier E."/>
            <person name="Niang G."/>
            <person name="Scheremetjew M."/>
            <person name="Finn R."/>
            <person name="Kale V."/>
            <person name="Holt S."/>
            <person name="Cochrane G."/>
            <person name="Meng A."/>
            <person name="Brown T."/>
            <person name="Cohen L."/>
        </authorList>
    </citation>
    <scope>NUCLEOTIDE SEQUENCE</scope>
    <source>
        <strain evidence="4">CCMP325</strain>
    </source>
</reference>
<feature type="domain" description="Right handed beta helix" evidence="3">
    <location>
        <begin position="242"/>
        <end position="314"/>
    </location>
</feature>
<dbReference type="InterPro" id="IPR039448">
    <property type="entry name" value="Beta_helix"/>
</dbReference>
<keyword evidence="2" id="KW-0732">Signal</keyword>
<protein>
    <recommendedName>
        <fullName evidence="3">Right handed beta helix domain-containing protein</fullName>
    </recommendedName>
</protein>
<proteinExistence type="predicted"/>
<dbReference type="Gene3D" id="2.160.20.10">
    <property type="entry name" value="Single-stranded right-handed beta-helix, Pectin lyase-like"/>
    <property type="match status" value="1"/>
</dbReference>
<dbReference type="SUPFAM" id="SSF51126">
    <property type="entry name" value="Pectin lyase-like"/>
    <property type="match status" value="1"/>
</dbReference>
<feature type="chain" id="PRO_5031464219" description="Right handed beta helix domain-containing protein" evidence="2">
    <location>
        <begin position="27"/>
        <end position="503"/>
    </location>
</feature>
<name>A0A7S0F1U1_9CRYP</name>
<dbReference type="Pfam" id="PF13229">
    <property type="entry name" value="Beta_helix"/>
    <property type="match status" value="1"/>
</dbReference>
<dbReference type="EMBL" id="HBEO01029274">
    <property type="protein sequence ID" value="CAD8501375.1"/>
    <property type="molecule type" value="Transcribed_RNA"/>
</dbReference>
<evidence type="ECO:0000259" key="3">
    <source>
        <dbReference type="Pfam" id="PF13229"/>
    </source>
</evidence>
<organism evidence="4">
    <name type="scientific">Hanusia phi</name>
    <dbReference type="NCBI Taxonomy" id="3032"/>
    <lineage>
        <taxon>Eukaryota</taxon>
        <taxon>Cryptophyceae</taxon>
        <taxon>Pyrenomonadales</taxon>
        <taxon>Geminigeraceae</taxon>
        <taxon>Hanusia</taxon>
    </lineage>
</organism>
<evidence type="ECO:0000256" key="2">
    <source>
        <dbReference type="SAM" id="SignalP"/>
    </source>
</evidence>
<feature type="signal peptide" evidence="2">
    <location>
        <begin position="1"/>
        <end position="26"/>
    </location>
</feature>
<gene>
    <name evidence="4" type="ORF">HPHI1048_LOCUS19853</name>
</gene>
<evidence type="ECO:0000256" key="1">
    <source>
        <dbReference type="SAM" id="MobiDB-lite"/>
    </source>
</evidence>
<dbReference type="SMART" id="SM00710">
    <property type="entry name" value="PbH1"/>
    <property type="match status" value="4"/>
</dbReference>
<evidence type="ECO:0000313" key="4">
    <source>
        <dbReference type="EMBL" id="CAD8501375.1"/>
    </source>
</evidence>
<feature type="region of interest" description="Disordered" evidence="1">
    <location>
        <begin position="468"/>
        <end position="493"/>
    </location>
</feature>
<accession>A0A7S0F1U1</accession>